<gene>
    <name evidence="2" type="ORF">SAMN04488509_1152</name>
</gene>
<evidence type="ECO:0000313" key="2">
    <source>
        <dbReference type="EMBL" id="SDE04155.1"/>
    </source>
</evidence>
<reference evidence="2 3" key="1">
    <citation type="submission" date="2016-10" db="EMBL/GenBank/DDBJ databases">
        <authorList>
            <person name="de Groot N.N."/>
        </authorList>
    </citation>
    <scope>NUCLEOTIDE SEQUENCE [LARGE SCALE GENOMIC DNA]</scope>
    <source>
        <strain evidence="2 3">DSM 16957</strain>
    </source>
</reference>
<dbReference type="Proteomes" id="UP000199603">
    <property type="component" value="Unassembled WGS sequence"/>
</dbReference>
<accession>A0A1G6ZQM9</accession>
<evidence type="ECO:0000256" key="1">
    <source>
        <dbReference type="SAM" id="Coils"/>
    </source>
</evidence>
<dbReference type="AlphaFoldDB" id="A0A1G6ZQM9"/>
<dbReference type="EMBL" id="FNAG01000015">
    <property type="protein sequence ID" value="SDE04155.1"/>
    <property type="molecule type" value="Genomic_DNA"/>
</dbReference>
<protein>
    <submittedName>
        <fullName evidence="2">Uncharacterized protein</fullName>
    </submittedName>
</protein>
<name>A0A1G6ZQM9_9GAMM</name>
<organism evidence="2 3">
    <name type="scientific">Aquimonas voraii</name>
    <dbReference type="NCBI Taxonomy" id="265719"/>
    <lineage>
        <taxon>Bacteria</taxon>
        <taxon>Pseudomonadati</taxon>
        <taxon>Pseudomonadota</taxon>
        <taxon>Gammaproteobacteria</taxon>
        <taxon>Lysobacterales</taxon>
        <taxon>Lysobacteraceae</taxon>
        <taxon>Aquimonas</taxon>
    </lineage>
</organism>
<sequence>MSSEERERFERAMQVVAMETVAPGGNIFAAAARAQSGEALSGVMAKLDGKTAAEVLAMSDEILAARRLRERAQMAQEIEELAEKKRKAEEAGAQLAKFEVLRSRFFSRPQRFGRPQPIIEITVRNGTDVPVSRAYFEGTIASPGRSIPWLKEGFNYSISGGLEPGEEASWSLAPNMFSDWGKVDAPQDAVLTVVVSRLDGPDGEAAFDAAFSERDANRLEELTRKLAEG</sequence>
<feature type="coiled-coil region" evidence="1">
    <location>
        <begin position="64"/>
        <end position="101"/>
    </location>
</feature>
<keyword evidence="3" id="KW-1185">Reference proteome</keyword>
<proteinExistence type="predicted"/>
<evidence type="ECO:0000313" key="3">
    <source>
        <dbReference type="Proteomes" id="UP000199603"/>
    </source>
</evidence>
<keyword evidence="1" id="KW-0175">Coiled coil</keyword>